<keyword evidence="4" id="KW-0479">Metal-binding</keyword>
<keyword evidence="7" id="KW-0560">Oxidoreductase</keyword>
<dbReference type="VEuPathDB" id="FungiDB:ASPSYDRAFT_143247"/>
<dbReference type="Pfam" id="PF05637">
    <property type="entry name" value="Glyco_transf_34"/>
    <property type="match status" value="1"/>
</dbReference>
<dbReference type="InterPro" id="IPR008630">
    <property type="entry name" value="Glyco_trans_34"/>
</dbReference>
<dbReference type="InterPro" id="IPR002401">
    <property type="entry name" value="Cyt_P450_E_grp-I"/>
</dbReference>
<proteinExistence type="inferred from homology"/>
<comment type="cofactor">
    <cofactor evidence="1">
        <name>heme</name>
        <dbReference type="ChEBI" id="CHEBI:30413"/>
    </cofactor>
</comment>
<evidence type="ECO:0000256" key="6">
    <source>
        <dbReference type="ARBA" id="ARBA00022679"/>
    </source>
</evidence>
<dbReference type="PRINTS" id="PR00385">
    <property type="entry name" value="P450"/>
</dbReference>
<dbReference type="Gene3D" id="3.90.550.10">
    <property type="entry name" value="Spore Coat Polysaccharide Biosynthesis Protein SpsA, Chain A"/>
    <property type="match status" value="1"/>
</dbReference>
<evidence type="ECO:0000313" key="9">
    <source>
        <dbReference type="Proteomes" id="UP000184356"/>
    </source>
</evidence>
<evidence type="ECO:0000256" key="3">
    <source>
        <dbReference type="ARBA" id="ARBA00010617"/>
    </source>
</evidence>
<dbReference type="Proteomes" id="UP000184356">
    <property type="component" value="Unassembled WGS sequence"/>
</dbReference>
<accession>A0A1L9TRS4</accession>
<dbReference type="InterPro" id="IPR050121">
    <property type="entry name" value="Cytochrome_P450_monoxygenase"/>
</dbReference>
<evidence type="ECO:0000256" key="1">
    <source>
        <dbReference type="ARBA" id="ARBA00001971"/>
    </source>
</evidence>
<dbReference type="PANTHER" id="PTHR24305:SF96">
    <property type="entry name" value="CYTOCHROME P450 MONOOXYGENASE STCB-RELATED"/>
    <property type="match status" value="1"/>
</dbReference>
<dbReference type="GO" id="GO:0016020">
    <property type="term" value="C:membrane"/>
    <property type="evidence" value="ECO:0007669"/>
    <property type="project" value="InterPro"/>
</dbReference>
<evidence type="ECO:0000256" key="5">
    <source>
        <dbReference type="ARBA" id="ARBA00022676"/>
    </source>
</evidence>
<dbReference type="SUPFAM" id="SSF48264">
    <property type="entry name" value="Cytochrome P450"/>
    <property type="match status" value="1"/>
</dbReference>
<dbReference type="AlphaFoldDB" id="A0A1L9TRS4"/>
<dbReference type="EMBL" id="KV878583">
    <property type="protein sequence ID" value="OJJ62111.1"/>
    <property type="molecule type" value="Genomic_DNA"/>
</dbReference>
<dbReference type="PRINTS" id="PR00463">
    <property type="entry name" value="EP450I"/>
</dbReference>
<evidence type="ECO:0000256" key="7">
    <source>
        <dbReference type="ARBA" id="ARBA00023002"/>
    </source>
</evidence>
<dbReference type="GO" id="GO:0016705">
    <property type="term" value="F:oxidoreductase activity, acting on paired donors, with incorporation or reduction of molecular oxygen"/>
    <property type="evidence" value="ECO:0007669"/>
    <property type="project" value="InterPro"/>
</dbReference>
<sequence>MIVHSHSRSRSHSRRLIITLLALTTLLGIFWLNTGSENNDDASWRQKLRSLTVPARNSRRVTKVSMLYGSRNTLYERALQSHRRHAERWGYGMEVLQNDIAVGYWNKPSYLLSLVIEELAKPVGEQVEWFMWVDADTVVINPAIPLEIFLPPFEIEDIHMIATKDHKGLNTGIFFLRVHQKTVDILIKTLGYPIYNPKVALGVQVDQTAMEKVLSQPALKNSVMYLPRTWINTYEWAHAYEGERGNFLVHFPGLGDQRWAHMDKWLDIVEQTPEAWEVPVNETWYLDDSSAFWGRVLTAKKIIWEHEKALAATKGPVPMSSRNKQMERAVGELQKVLSEEPYSDKLMDQRIKDCSSFPVFSCMLRPVPFKCIANMQLSFIVDNLPSFLLILGAVYFLTLAHRVIKNPLSSVPGPQITKWTDLILKYYTVTGQRPRYVHALHQKYGPIVRISPSTMDISCIRAAHEIHRIASPFLKSPWYRLLNRKDGESIFSTTDPEYHRRHRRLLSSPLSEANLRAVEPLVKSRVQLAMARIREEALSPRGVADIYKWFFFMATDIIGELSFGDSFRMLEIGRKNQYIADLETVAKIGGIRATFPFTMSVAAVFPLSVFKEVVASTDRILDYAAQSVDRYKSHLALNPDQPKPTLFTNLYAASKVKEGECFSDREIRNDAQSFIVAGSDTTANTLVYLIWSMLKDKKIQERLVTELDIEQVKEHGLSDEHLRGLPYMNQVINETLRLYPVVPSGLPRVVPEKGSTLVGHWLPGGTTVATQLYSLQRDSQIFTDPERSMLIVLLAELNRLRWIAPRPDGIAPCDSVFLLLFPEGENVCAGGYV</sequence>
<dbReference type="InterPro" id="IPR036396">
    <property type="entry name" value="Cyt_P450_sf"/>
</dbReference>
<dbReference type="InterPro" id="IPR001128">
    <property type="entry name" value="Cyt_P450"/>
</dbReference>
<gene>
    <name evidence="8" type="ORF">ASPSYDRAFT_143247</name>
</gene>
<dbReference type="GO" id="GO:0044550">
    <property type="term" value="P:secondary metabolite biosynthetic process"/>
    <property type="evidence" value="ECO:0007669"/>
    <property type="project" value="UniProtKB-ARBA"/>
</dbReference>
<protein>
    <recommendedName>
        <fullName evidence="10">Cytochrome P450</fullName>
    </recommendedName>
</protein>
<keyword evidence="9" id="KW-1185">Reference proteome</keyword>
<comment type="similarity">
    <text evidence="2">Belongs to the glycosyltransferase 34 family.</text>
</comment>
<organism evidence="8 9">
    <name type="scientific">Aspergillus sydowii CBS 593.65</name>
    <dbReference type="NCBI Taxonomy" id="1036612"/>
    <lineage>
        <taxon>Eukaryota</taxon>
        <taxon>Fungi</taxon>
        <taxon>Dikarya</taxon>
        <taxon>Ascomycota</taxon>
        <taxon>Pezizomycotina</taxon>
        <taxon>Eurotiomycetes</taxon>
        <taxon>Eurotiomycetidae</taxon>
        <taxon>Eurotiales</taxon>
        <taxon>Aspergillaceae</taxon>
        <taxon>Aspergillus</taxon>
        <taxon>Aspergillus subgen. Nidulantes</taxon>
    </lineage>
</organism>
<dbReference type="RefSeq" id="XP_040705917.1">
    <property type="nucleotide sequence ID" value="XM_040841324.1"/>
</dbReference>
<dbReference type="GO" id="GO:0004497">
    <property type="term" value="F:monooxygenase activity"/>
    <property type="evidence" value="ECO:0007669"/>
    <property type="project" value="InterPro"/>
</dbReference>
<name>A0A1L9TRS4_9EURO</name>
<dbReference type="PANTHER" id="PTHR24305">
    <property type="entry name" value="CYTOCHROME P450"/>
    <property type="match status" value="1"/>
</dbReference>
<keyword evidence="4" id="KW-0349">Heme</keyword>
<keyword evidence="6" id="KW-0808">Transferase</keyword>
<evidence type="ECO:0000256" key="4">
    <source>
        <dbReference type="ARBA" id="ARBA00022617"/>
    </source>
</evidence>
<comment type="similarity">
    <text evidence="3">Belongs to the cytochrome P450 family.</text>
</comment>
<dbReference type="GO" id="GO:0005506">
    <property type="term" value="F:iron ion binding"/>
    <property type="evidence" value="ECO:0007669"/>
    <property type="project" value="InterPro"/>
</dbReference>
<dbReference type="OrthoDB" id="1470350at2759"/>
<dbReference type="Pfam" id="PF00067">
    <property type="entry name" value="p450"/>
    <property type="match status" value="1"/>
</dbReference>
<dbReference type="GO" id="GO:0016757">
    <property type="term" value="F:glycosyltransferase activity"/>
    <property type="evidence" value="ECO:0007669"/>
    <property type="project" value="UniProtKB-KW"/>
</dbReference>
<evidence type="ECO:0000313" key="8">
    <source>
        <dbReference type="EMBL" id="OJJ62111.1"/>
    </source>
</evidence>
<dbReference type="SUPFAM" id="SSF53448">
    <property type="entry name" value="Nucleotide-diphospho-sugar transferases"/>
    <property type="match status" value="1"/>
</dbReference>
<dbReference type="STRING" id="1036612.A0A1L9TRS4"/>
<keyword evidence="5" id="KW-0328">Glycosyltransferase</keyword>
<dbReference type="Gene3D" id="1.10.630.10">
    <property type="entry name" value="Cytochrome P450"/>
    <property type="match status" value="1"/>
</dbReference>
<dbReference type="InterPro" id="IPR029044">
    <property type="entry name" value="Nucleotide-diphossugar_trans"/>
</dbReference>
<keyword evidence="4" id="KW-0408">Iron</keyword>
<reference evidence="9" key="1">
    <citation type="journal article" date="2017" name="Genome Biol.">
        <title>Comparative genomics reveals high biological diversity and specific adaptations in the industrially and medically important fungal genus Aspergillus.</title>
        <authorList>
            <person name="de Vries R.P."/>
            <person name="Riley R."/>
            <person name="Wiebenga A."/>
            <person name="Aguilar-Osorio G."/>
            <person name="Amillis S."/>
            <person name="Uchima C.A."/>
            <person name="Anderluh G."/>
            <person name="Asadollahi M."/>
            <person name="Askin M."/>
            <person name="Barry K."/>
            <person name="Battaglia E."/>
            <person name="Bayram O."/>
            <person name="Benocci T."/>
            <person name="Braus-Stromeyer S.A."/>
            <person name="Caldana C."/>
            <person name="Canovas D."/>
            <person name="Cerqueira G.C."/>
            <person name="Chen F."/>
            <person name="Chen W."/>
            <person name="Choi C."/>
            <person name="Clum A."/>
            <person name="Dos Santos R.A."/>
            <person name="Damasio A.R."/>
            <person name="Diallinas G."/>
            <person name="Emri T."/>
            <person name="Fekete E."/>
            <person name="Flipphi M."/>
            <person name="Freyberg S."/>
            <person name="Gallo A."/>
            <person name="Gournas C."/>
            <person name="Habgood R."/>
            <person name="Hainaut M."/>
            <person name="Harispe M.L."/>
            <person name="Henrissat B."/>
            <person name="Hilden K.S."/>
            <person name="Hope R."/>
            <person name="Hossain A."/>
            <person name="Karabika E."/>
            <person name="Karaffa L."/>
            <person name="Karanyi Z."/>
            <person name="Krasevec N."/>
            <person name="Kuo A."/>
            <person name="Kusch H."/>
            <person name="LaButti K."/>
            <person name="Lagendijk E.L."/>
            <person name="Lapidus A."/>
            <person name="Levasseur A."/>
            <person name="Lindquist E."/>
            <person name="Lipzen A."/>
            <person name="Logrieco A.F."/>
            <person name="MacCabe A."/>
            <person name="Maekelae M.R."/>
            <person name="Malavazi I."/>
            <person name="Melin P."/>
            <person name="Meyer V."/>
            <person name="Mielnichuk N."/>
            <person name="Miskei M."/>
            <person name="Molnar A.P."/>
            <person name="Mule G."/>
            <person name="Ngan C.Y."/>
            <person name="Orejas M."/>
            <person name="Orosz E."/>
            <person name="Ouedraogo J.P."/>
            <person name="Overkamp K.M."/>
            <person name="Park H.-S."/>
            <person name="Perrone G."/>
            <person name="Piumi F."/>
            <person name="Punt P.J."/>
            <person name="Ram A.F."/>
            <person name="Ramon A."/>
            <person name="Rauscher S."/>
            <person name="Record E."/>
            <person name="Riano-Pachon D.M."/>
            <person name="Robert V."/>
            <person name="Roehrig J."/>
            <person name="Ruller R."/>
            <person name="Salamov A."/>
            <person name="Salih N.S."/>
            <person name="Samson R.A."/>
            <person name="Sandor E."/>
            <person name="Sanguinetti M."/>
            <person name="Schuetze T."/>
            <person name="Sepcic K."/>
            <person name="Shelest E."/>
            <person name="Sherlock G."/>
            <person name="Sophianopoulou V."/>
            <person name="Squina F.M."/>
            <person name="Sun H."/>
            <person name="Susca A."/>
            <person name="Todd R.B."/>
            <person name="Tsang A."/>
            <person name="Unkles S.E."/>
            <person name="van de Wiele N."/>
            <person name="van Rossen-Uffink D."/>
            <person name="Oliveira J.V."/>
            <person name="Vesth T.C."/>
            <person name="Visser J."/>
            <person name="Yu J.-H."/>
            <person name="Zhou M."/>
            <person name="Andersen M.R."/>
            <person name="Archer D.B."/>
            <person name="Baker S.E."/>
            <person name="Benoit I."/>
            <person name="Brakhage A.A."/>
            <person name="Braus G.H."/>
            <person name="Fischer R."/>
            <person name="Frisvad J.C."/>
            <person name="Goldman G.H."/>
            <person name="Houbraken J."/>
            <person name="Oakley B."/>
            <person name="Pocsi I."/>
            <person name="Scazzocchio C."/>
            <person name="Seiboth B."/>
            <person name="vanKuyk P.A."/>
            <person name="Wortman J."/>
            <person name="Dyer P.S."/>
            <person name="Grigoriev I.V."/>
        </authorList>
    </citation>
    <scope>NUCLEOTIDE SEQUENCE [LARGE SCALE GENOMIC DNA]</scope>
    <source>
        <strain evidence="9">CBS 593.65</strain>
    </source>
</reference>
<dbReference type="GeneID" id="63757397"/>
<dbReference type="GO" id="GO:0020037">
    <property type="term" value="F:heme binding"/>
    <property type="evidence" value="ECO:0007669"/>
    <property type="project" value="InterPro"/>
</dbReference>
<evidence type="ECO:0008006" key="10">
    <source>
        <dbReference type="Google" id="ProtNLM"/>
    </source>
</evidence>
<evidence type="ECO:0000256" key="2">
    <source>
        <dbReference type="ARBA" id="ARBA00005664"/>
    </source>
</evidence>